<reference evidence="1 2" key="1">
    <citation type="submission" date="2011-02" db="EMBL/GenBank/DDBJ databases">
        <authorList>
            <person name="Weinstock G."/>
            <person name="Sodergren E."/>
            <person name="Clifton S."/>
            <person name="Fulton L."/>
            <person name="Fulton B."/>
            <person name="Courtney L."/>
            <person name="Fronick C."/>
            <person name="Harrison M."/>
            <person name="Strong C."/>
            <person name="Farmer C."/>
            <person name="Delahaunty K."/>
            <person name="Markovic C."/>
            <person name="Hall O."/>
            <person name="Minx P."/>
            <person name="Tomlinson C."/>
            <person name="Mitreva M."/>
            <person name="Hou S."/>
            <person name="Chen J."/>
            <person name="Wollam A."/>
            <person name="Pepin K.H."/>
            <person name="Johnson M."/>
            <person name="Bhonagiri V."/>
            <person name="Zhang X."/>
            <person name="Suruliraj S."/>
            <person name="Warren W."/>
            <person name="Chinwalla A."/>
            <person name="Mardis E.R."/>
            <person name="Wilson R.K."/>
        </authorList>
    </citation>
    <scope>NUCLEOTIDE SEQUENCE [LARGE SCALE GENOMIC DNA]</scope>
    <source>
        <strain evidence="1 2">YIT 12057</strain>
    </source>
</reference>
<dbReference type="HOGENOM" id="CLU_775801_0_0_10"/>
<comment type="caution">
    <text evidence="1">The sequence shown here is derived from an EMBL/GenBank/DDBJ whole genome shotgun (WGS) entry which is preliminary data.</text>
</comment>
<accession>F3PUZ7</accession>
<dbReference type="EMBL" id="AFBN01000049">
    <property type="protein sequence ID" value="EGF55877.1"/>
    <property type="molecule type" value="Genomic_DNA"/>
</dbReference>
<dbReference type="AlphaFoldDB" id="F3PUZ7"/>
<proteinExistence type="predicted"/>
<dbReference type="Gene3D" id="1.10.30.50">
    <property type="match status" value="1"/>
</dbReference>
<name>F3PUZ7_9BACE</name>
<gene>
    <name evidence="1" type="ORF">HMPREF9446_02571</name>
</gene>
<dbReference type="Proteomes" id="UP000003416">
    <property type="component" value="Unassembled WGS sequence"/>
</dbReference>
<feature type="non-terminal residue" evidence="1">
    <location>
        <position position="326"/>
    </location>
</feature>
<keyword evidence="2" id="KW-1185">Reference proteome</keyword>
<evidence type="ECO:0000313" key="1">
    <source>
        <dbReference type="EMBL" id="EGF55877.1"/>
    </source>
</evidence>
<sequence length="326" mass="38339">MLIPFKLIRHRIRKMQSFVNYIFLEVICKAPKLKEHYPDFTLDMVKVDFYKDFLKNHGNLLDTLSAIYQIVQGLPGQDIKTLRRAVSVNNQIRELCIGIHQPVTYYELSRINKGLSDCIRKFCSNLYQNATLKSTSQKKYPTLKDYYKNIVGCDTTCHCCGLDRISNRYNSIRSPFDHFLPQSLYPFTTLNTHNLVPTCEHCNRYKHDKDTLFIQKPGRAGKERIKAFYPFRHDIPEIRIKIKVQGNCDLEKIQPQDIDMQIDCNDHPQELSNWKRLYDIDTRYKAECCSPNMKNNLEQYRMIKQGGMPHNEIINILKSATIIQYT</sequence>
<evidence type="ECO:0000313" key="2">
    <source>
        <dbReference type="Proteomes" id="UP000003416"/>
    </source>
</evidence>
<organism evidence="1 2">
    <name type="scientific">Bacteroides fluxus YIT 12057</name>
    <dbReference type="NCBI Taxonomy" id="763034"/>
    <lineage>
        <taxon>Bacteria</taxon>
        <taxon>Pseudomonadati</taxon>
        <taxon>Bacteroidota</taxon>
        <taxon>Bacteroidia</taxon>
        <taxon>Bacteroidales</taxon>
        <taxon>Bacteroidaceae</taxon>
        <taxon>Bacteroides</taxon>
    </lineage>
</organism>
<protein>
    <submittedName>
        <fullName evidence="1">Conserved domain protein</fullName>
    </submittedName>
</protein>
<dbReference type="eggNOG" id="COG1403">
    <property type="taxonomic scope" value="Bacteria"/>
</dbReference>
<dbReference type="STRING" id="763034.HMPREF9446_02571"/>